<evidence type="ECO:0000313" key="2">
    <source>
        <dbReference type="EMBL" id="CAB4810673.1"/>
    </source>
</evidence>
<evidence type="ECO:0000259" key="1">
    <source>
        <dbReference type="PROSITE" id="PS50943"/>
    </source>
</evidence>
<feature type="domain" description="HTH cro/C1-type" evidence="1">
    <location>
        <begin position="24"/>
        <end position="87"/>
    </location>
</feature>
<dbReference type="EMBL" id="CAFAAP010000169">
    <property type="protein sequence ID" value="CAB4810673.1"/>
    <property type="molecule type" value="Genomic_DNA"/>
</dbReference>
<dbReference type="PROSITE" id="PS50943">
    <property type="entry name" value="HTH_CROC1"/>
    <property type="match status" value="1"/>
</dbReference>
<reference evidence="2" key="1">
    <citation type="submission" date="2020-05" db="EMBL/GenBank/DDBJ databases">
        <authorList>
            <person name="Chiriac C."/>
            <person name="Salcher M."/>
            <person name="Ghai R."/>
            <person name="Kavagutti S V."/>
        </authorList>
    </citation>
    <scope>NUCLEOTIDE SEQUENCE</scope>
</reference>
<sequence>MTKSKPQPTNYLLQFNSAGFATLLNEKRHQLGLSTRELAQRAKISQPYVVALERARNTNSKTKKTPTPTVDVIAQLAFALNIDANTLFNQAMQILSRHVLLIVDHSTTTPLEIVKQASINQPQTWLCAEKTGDIDLRQTKSRLYKPADITHALNSELQKLRSRIASQTLGLVFSETSGAMTEFDNPQAVLKFENKWADVVNRAVTAAGAQAAFNVCVYKIADLNKLTNPTKAINELFEVHDEVWSYTKSKLTLSQDCKPEIIKQLTSNY</sequence>
<gene>
    <name evidence="2" type="ORF">UFOPK3026_01085</name>
</gene>
<dbReference type="SMART" id="SM00530">
    <property type="entry name" value="HTH_XRE"/>
    <property type="match status" value="1"/>
</dbReference>
<protein>
    <submittedName>
        <fullName evidence="2">Unannotated protein</fullName>
    </submittedName>
</protein>
<proteinExistence type="predicted"/>
<accession>A0A6J6YQY0</accession>
<organism evidence="2">
    <name type="scientific">freshwater metagenome</name>
    <dbReference type="NCBI Taxonomy" id="449393"/>
    <lineage>
        <taxon>unclassified sequences</taxon>
        <taxon>metagenomes</taxon>
        <taxon>ecological metagenomes</taxon>
    </lineage>
</organism>
<dbReference type="GO" id="GO:0003677">
    <property type="term" value="F:DNA binding"/>
    <property type="evidence" value="ECO:0007669"/>
    <property type="project" value="InterPro"/>
</dbReference>
<dbReference type="InterPro" id="IPR010982">
    <property type="entry name" value="Lambda_DNA-bd_dom_sf"/>
</dbReference>
<dbReference type="AlphaFoldDB" id="A0A6J6YQY0"/>
<dbReference type="Gene3D" id="1.10.260.40">
    <property type="entry name" value="lambda repressor-like DNA-binding domains"/>
    <property type="match status" value="1"/>
</dbReference>
<dbReference type="InterPro" id="IPR001387">
    <property type="entry name" value="Cro/C1-type_HTH"/>
</dbReference>
<dbReference type="CDD" id="cd00093">
    <property type="entry name" value="HTH_XRE"/>
    <property type="match status" value="1"/>
</dbReference>
<dbReference type="SUPFAM" id="SSF47413">
    <property type="entry name" value="lambda repressor-like DNA-binding domains"/>
    <property type="match status" value="1"/>
</dbReference>
<dbReference type="Pfam" id="PF13413">
    <property type="entry name" value="HTH_25"/>
    <property type="match status" value="1"/>
</dbReference>
<name>A0A6J6YQY0_9ZZZZ</name>